<dbReference type="PANTHER" id="PTHR23354:SF62">
    <property type="entry name" value="MUSTARD, ISOFORM V"/>
    <property type="match status" value="1"/>
</dbReference>
<evidence type="ECO:0000256" key="3">
    <source>
        <dbReference type="ARBA" id="ARBA00023128"/>
    </source>
</evidence>
<dbReference type="PANTHER" id="PTHR23354">
    <property type="entry name" value="NUCLEOLAR PROTEIN 7/ESTROGEN RECEPTOR COACTIVATOR-RELATED"/>
    <property type="match status" value="1"/>
</dbReference>
<comment type="similarity">
    <text evidence="2">Belongs to the OXR1 family.</text>
</comment>
<dbReference type="PROSITE" id="PS51886">
    <property type="entry name" value="TLDC"/>
    <property type="match status" value="1"/>
</dbReference>
<dbReference type="Proteomes" id="UP000887565">
    <property type="component" value="Unplaced"/>
</dbReference>
<dbReference type="GO" id="GO:0006979">
    <property type="term" value="P:response to oxidative stress"/>
    <property type="evidence" value="ECO:0007669"/>
    <property type="project" value="TreeGrafter"/>
</dbReference>
<dbReference type="AlphaFoldDB" id="A0A915K3W5"/>
<dbReference type="GO" id="GO:0005634">
    <property type="term" value="C:nucleus"/>
    <property type="evidence" value="ECO:0007669"/>
    <property type="project" value="TreeGrafter"/>
</dbReference>
<comment type="subcellular location">
    <subcellularLocation>
        <location evidence="1">Mitochondrion</location>
    </subcellularLocation>
</comment>
<keyword evidence="7" id="KW-1185">Reference proteome</keyword>
<proteinExistence type="inferred from homology"/>
<evidence type="ECO:0000256" key="1">
    <source>
        <dbReference type="ARBA" id="ARBA00004173"/>
    </source>
</evidence>
<evidence type="ECO:0000259" key="6">
    <source>
        <dbReference type="PROSITE" id="PS51886"/>
    </source>
</evidence>
<dbReference type="SMART" id="SM00584">
    <property type="entry name" value="TLDc"/>
    <property type="match status" value="1"/>
</dbReference>
<name>A0A915K3W5_ROMCU</name>
<evidence type="ECO:0000313" key="7">
    <source>
        <dbReference type="Proteomes" id="UP000887565"/>
    </source>
</evidence>
<keyword evidence="3" id="KW-0496">Mitochondrion</keyword>
<dbReference type="Pfam" id="PF07534">
    <property type="entry name" value="TLD"/>
    <property type="match status" value="1"/>
</dbReference>
<protein>
    <recommendedName>
        <fullName evidence="4">Oxidation resistance protein 1</fullName>
    </recommendedName>
</protein>
<evidence type="ECO:0000256" key="4">
    <source>
        <dbReference type="ARBA" id="ARBA00040604"/>
    </source>
</evidence>
<dbReference type="InterPro" id="IPR006571">
    <property type="entry name" value="TLDc_dom"/>
</dbReference>
<dbReference type="WBParaSite" id="nRc.2.0.1.t32902-RA">
    <property type="protein sequence ID" value="nRc.2.0.1.t32902-RA"/>
    <property type="gene ID" value="nRc.2.0.1.g32902"/>
</dbReference>
<evidence type="ECO:0000313" key="8">
    <source>
        <dbReference type="WBParaSite" id="nRc.2.0.1.t32902-RA"/>
    </source>
</evidence>
<accession>A0A915K3W5</accession>
<evidence type="ECO:0000256" key="2">
    <source>
        <dbReference type="ARBA" id="ARBA00009540"/>
    </source>
</evidence>
<organism evidence="7 8">
    <name type="scientific">Romanomermis culicivorax</name>
    <name type="common">Nematode worm</name>
    <dbReference type="NCBI Taxonomy" id="13658"/>
    <lineage>
        <taxon>Eukaryota</taxon>
        <taxon>Metazoa</taxon>
        <taxon>Ecdysozoa</taxon>
        <taxon>Nematoda</taxon>
        <taxon>Enoplea</taxon>
        <taxon>Dorylaimia</taxon>
        <taxon>Mermithida</taxon>
        <taxon>Mermithoidea</taxon>
        <taxon>Mermithidae</taxon>
        <taxon>Romanomermis</taxon>
    </lineage>
</organism>
<reference evidence="8" key="1">
    <citation type="submission" date="2022-11" db="UniProtKB">
        <authorList>
            <consortium name="WormBaseParasite"/>
        </authorList>
    </citation>
    <scope>IDENTIFICATION</scope>
</reference>
<feature type="region of interest" description="Disordered" evidence="5">
    <location>
        <begin position="78"/>
        <end position="117"/>
    </location>
</feature>
<sequence length="490" mass="56044">MYPAVQGHAIQLIIPVTTHFDPLSDYGHEENVRRRSLVFTRESRTLSPLVIKRKLTNSIQKLRDTWRSSEFSDIQEGKVSNVAGPPPLLRVASRHSSSVDDNEERTDRTPPMLNDNDGLMVSDDQEALSDKVSFDALHDHFLAMESYVKKTMDLRRNLPRFYDAMQKLEKIQLGEQIVSPSISGNNSSSKFYPYAYYLLIRLKSSKNCKQNNGADTNSEESPPTTVFSREIWFSIPHERIDVLYLLFLQWCVEEPSDSSVETTSELQDTVNSSVKFIVIDDAKYAEKPTVSDIPLFTNPYQFTSDTHSQESILLDRNNIKLIWQLLRLDEFQRRFSLSGLTETYFLPLPEGSSRSTLLNENLTRRLVGVLPARAQIYPWVLIYSSHEHGFSLRTMYNRMSRWHEDQSPTLLIVKDDNGRVFGAVLSCTLKVDEHFYGSGESLLFTDFPSFKTFRWTGANTFVVICALDSLAIGAGKDNQLKHEVMKAIKD</sequence>
<feature type="domain" description="TLDc" evidence="6">
    <location>
        <begin position="356"/>
        <end position="490"/>
    </location>
</feature>
<dbReference type="GO" id="GO:0005739">
    <property type="term" value="C:mitochondrion"/>
    <property type="evidence" value="ECO:0007669"/>
    <property type="project" value="UniProtKB-SubCell"/>
</dbReference>
<evidence type="ECO:0000256" key="5">
    <source>
        <dbReference type="SAM" id="MobiDB-lite"/>
    </source>
</evidence>